<dbReference type="EMBL" id="CAJGYM010000140">
    <property type="protein sequence ID" value="CAD6198840.1"/>
    <property type="molecule type" value="Genomic_DNA"/>
</dbReference>
<sequence length="361" mass="41664">MFIPFRRSRTDGNFDRQRSDDIAEDVGSKGSLETSSESATSSERAPRLASRTSAPWMRSLSQPAAWKLQQQNQPSSNQYTQVSDHNWTYIYDSHTIGIPIKGFGNVPIASYENIAKMCDRRLQICCNVRTLDHLAKALKTMMEDETRGDLVTIALQEIPPSSKTFHEDSLKILGPALRTHSLYFSHRAWTQMVMIFIRRQHLRFAIDATSGQRVQDYQKISKALRFPTLKKFHGSEGLFSADVVLWTGDLNFRFNSDPAIDWQKDRCLSSELHDSLMEKDELQIFRSKGIAFKEFAEAPIRFPPTHKFIVESDEYVPKRIPSYTDRVLYWSRNTEWMQPSSYDSIRGPSPSDHRAVYCSFW</sequence>
<dbReference type="GO" id="GO:0046856">
    <property type="term" value="P:phosphatidylinositol dephosphorylation"/>
    <property type="evidence" value="ECO:0007669"/>
    <property type="project" value="InterPro"/>
</dbReference>
<dbReference type="GO" id="GO:0005737">
    <property type="term" value="C:cytoplasm"/>
    <property type="evidence" value="ECO:0007669"/>
    <property type="project" value="TreeGrafter"/>
</dbReference>
<feature type="compositionally biased region" description="Basic and acidic residues" evidence="1">
    <location>
        <begin position="8"/>
        <end position="21"/>
    </location>
</feature>
<dbReference type="SMART" id="SM00128">
    <property type="entry name" value="IPPc"/>
    <property type="match status" value="1"/>
</dbReference>
<evidence type="ECO:0000256" key="1">
    <source>
        <dbReference type="SAM" id="MobiDB-lite"/>
    </source>
</evidence>
<organism evidence="3 4">
    <name type="scientific">Caenorhabditis auriculariae</name>
    <dbReference type="NCBI Taxonomy" id="2777116"/>
    <lineage>
        <taxon>Eukaryota</taxon>
        <taxon>Metazoa</taxon>
        <taxon>Ecdysozoa</taxon>
        <taxon>Nematoda</taxon>
        <taxon>Chromadorea</taxon>
        <taxon>Rhabditida</taxon>
        <taxon>Rhabditina</taxon>
        <taxon>Rhabditomorpha</taxon>
        <taxon>Rhabditoidea</taxon>
        <taxon>Rhabditidae</taxon>
        <taxon>Peloderinae</taxon>
        <taxon>Caenorhabditis</taxon>
    </lineage>
</organism>
<reference evidence="3" key="1">
    <citation type="submission" date="2020-10" db="EMBL/GenBank/DDBJ databases">
        <authorList>
            <person name="Kikuchi T."/>
        </authorList>
    </citation>
    <scope>NUCLEOTIDE SEQUENCE</scope>
    <source>
        <strain evidence="3">NKZ352</strain>
    </source>
</reference>
<dbReference type="InterPro" id="IPR036691">
    <property type="entry name" value="Endo/exonu/phosph_ase_sf"/>
</dbReference>
<dbReference type="GO" id="GO:0001726">
    <property type="term" value="C:ruffle"/>
    <property type="evidence" value="ECO:0007669"/>
    <property type="project" value="TreeGrafter"/>
</dbReference>
<dbReference type="GO" id="GO:0005886">
    <property type="term" value="C:plasma membrane"/>
    <property type="evidence" value="ECO:0007669"/>
    <property type="project" value="TreeGrafter"/>
</dbReference>
<dbReference type="Gene3D" id="3.60.10.10">
    <property type="entry name" value="Endonuclease/exonuclease/phosphatase"/>
    <property type="match status" value="1"/>
</dbReference>
<evidence type="ECO:0000259" key="2">
    <source>
        <dbReference type="SMART" id="SM00128"/>
    </source>
</evidence>
<comment type="caution">
    <text evidence="3">The sequence shown here is derived from an EMBL/GenBank/DDBJ whole genome shotgun (WGS) entry which is preliminary data.</text>
</comment>
<feature type="compositionally biased region" description="Low complexity" evidence="1">
    <location>
        <begin position="31"/>
        <end position="43"/>
    </location>
</feature>
<evidence type="ECO:0000313" key="3">
    <source>
        <dbReference type="EMBL" id="CAD6198840.1"/>
    </source>
</evidence>
<dbReference type="InterPro" id="IPR046985">
    <property type="entry name" value="IP5"/>
</dbReference>
<dbReference type="OrthoDB" id="2248459at2759"/>
<dbReference type="Proteomes" id="UP000835052">
    <property type="component" value="Unassembled WGS sequence"/>
</dbReference>
<name>A0A8S1HQU5_9PELO</name>
<feature type="domain" description="Inositol polyphosphate-related phosphatase" evidence="2">
    <location>
        <begin position="120"/>
        <end position="361"/>
    </location>
</feature>
<accession>A0A8S1HQU5</accession>
<gene>
    <name evidence="3" type="ORF">CAUJ_LOCUS14745</name>
</gene>
<protein>
    <recommendedName>
        <fullName evidence="2">Inositol polyphosphate-related phosphatase domain-containing protein</fullName>
    </recommendedName>
</protein>
<feature type="region of interest" description="Disordered" evidence="1">
    <location>
        <begin position="1"/>
        <end position="55"/>
    </location>
</feature>
<dbReference type="SUPFAM" id="SSF56219">
    <property type="entry name" value="DNase I-like"/>
    <property type="match status" value="1"/>
</dbReference>
<dbReference type="AlphaFoldDB" id="A0A8S1HQU5"/>
<dbReference type="PANTHER" id="PTHR11200:SF275">
    <property type="entry name" value="LD06095P"/>
    <property type="match status" value="1"/>
</dbReference>
<evidence type="ECO:0000313" key="4">
    <source>
        <dbReference type="Proteomes" id="UP000835052"/>
    </source>
</evidence>
<dbReference type="GO" id="GO:0004439">
    <property type="term" value="F:phosphatidylinositol-4,5-bisphosphate 5-phosphatase activity"/>
    <property type="evidence" value="ECO:0007669"/>
    <property type="project" value="TreeGrafter"/>
</dbReference>
<dbReference type="Pfam" id="PF22669">
    <property type="entry name" value="Exo_endo_phos2"/>
    <property type="match status" value="1"/>
</dbReference>
<proteinExistence type="predicted"/>
<dbReference type="PANTHER" id="PTHR11200">
    <property type="entry name" value="INOSITOL 5-PHOSPHATASE"/>
    <property type="match status" value="1"/>
</dbReference>
<dbReference type="InterPro" id="IPR000300">
    <property type="entry name" value="IPPc"/>
</dbReference>
<keyword evidence="4" id="KW-1185">Reference proteome</keyword>